<dbReference type="AlphaFoldDB" id="A0A916UR36"/>
<reference evidence="2" key="1">
    <citation type="journal article" date="2014" name="Int. J. Syst. Evol. Microbiol.">
        <title>Complete genome sequence of Corynebacterium casei LMG S-19264T (=DSM 44701T), isolated from a smear-ripened cheese.</title>
        <authorList>
            <consortium name="US DOE Joint Genome Institute (JGI-PGF)"/>
            <person name="Walter F."/>
            <person name="Albersmeier A."/>
            <person name="Kalinowski J."/>
            <person name="Ruckert C."/>
        </authorList>
    </citation>
    <scope>NUCLEOTIDE SEQUENCE</scope>
    <source>
        <strain evidence="2">CGMCC 1.12919</strain>
    </source>
</reference>
<proteinExistence type="predicted"/>
<feature type="signal peptide" evidence="1">
    <location>
        <begin position="1"/>
        <end position="27"/>
    </location>
</feature>
<gene>
    <name evidence="2" type="ORF">GCM10010994_47010</name>
</gene>
<accession>A0A916UR36</accession>
<evidence type="ECO:0000313" key="3">
    <source>
        <dbReference type="Proteomes" id="UP000637002"/>
    </source>
</evidence>
<keyword evidence="1" id="KW-0732">Signal</keyword>
<evidence type="ECO:0008006" key="4">
    <source>
        <dbReference type="Google" id="ProtNLM"/>
    </source>
</evidence>
<evidence type="ECO:0000256" key="1">
    <source>
        <dbReference type="SAM" id="SignalP"/>
    </source>
</evidence>
<feature type="chain" id="PRO_5038010346" description="Sulfur globule protein" evidence="1">
    <location>
        <begin position="28"/>
        <end position="101"/>
    </location>
</feature>
<dbReference type="EMBL" id="BMGG01000009">
    <property type="protein sequence ID" value="GGC83719.1"/>
    <property type="molecule type" value="Genomic_DNA"/>
</dbReference>
<sequence>MKRVVLAAVAAAGIVTLGAGFAPSARAAVAGPQPALAEAAPVEKAARVCGPYGCRWVPGPGYYGRRYYGPPPRYYGPRRYYGPPRAYGRPYGYRRYYGPRW</sequence>
<dbReference type="RefSeq" id="WP_188611615.1">
    <property type="nucleotide sequence ID" value="NZ_BMGG01000009.1"/>
</dbReference>
<keyword evidence="3" id="KW-1185">Reference proteome</keyword>
<organism evidence="2 3">
    <name type="scientific">Chelatococcus reniformis</name>
    <dbReference type="NCBI Taxonomy" id="1494448"/>
    <lineage>
        <taxon>Bacteria</taxon>
        <taxon>Pseudomonadati</taxon>
        <taxon>Pseudomonadota</taxon>
        <taxon>Alphaproteobacteria</taxon>
        <taxon>Hyphomicrobiales</taxon>
        <taxon>Chelatococcaceae</taxon>
        <taxon>Chelatococcus</taxon>
    </lineage>
</organism>
<comment type="caution">
    <text evidence="2">The sequence shown here is derived from an EMBL/GenBank/DDBJ whole genome shotgun (WGS) entry which is preliminary data.</text>
</comment>
<name>A0A916UR36_9HYPH</name>
<evidence type="ECO:0000313" key="2">
    <source>
        <dbReference type="EMBL" id="GGC83719.1"/>
    </source>
</evidence>
<reference evidence="2" key="2">
    <citation type="submission" date="2020-09" db="EMBL/GenBank/DDBJ databases">
        <authorList>
            <person name="Sun Q."/>
            <person name="Zhou Y."/>
        </authorList>
    </citation>
    <scope>NUCLEOTIDE SEQUENCE</scope>
    <source>
        <strain evidence="2">CGMCC 1.12919</strain>
    </source>
</reference>
<dbReference type="Proteomes" id="UP000637002">
    <property type="component" value="Unassembled WGS sequence"/>
</dbReference>
<protein>
    <recommendedName>
        <fullName evidence="4">Sulfur globule protein</fullName>
    </recommendedName>
</protein>